<evidence type="ECO:0000313" key="1">
    <source>
        <dbReference type="EMBL" id="KAI8009881.1"/>
    </source>
</evidence>
<gene>
    <name evidence="1" type="ORF">LOK49_LG06G02068</name>
</gene>
<comment type="caution">
    <text evidence="1">The sequence shown here is derived from an EMBL/GenBank/DDBJ whole genome shotgun (WGS) entry which is preliminary data.</text>
</comment>
<name>A0ACC0HDC3_9ERIC</name>
<reference evidence="1 2" key="1">
    <citation type="journal article" date="2022" name="Plant J.">
        <title>Chromosome-level genome of Camellia lanceoleosa provides a valuable resource for understanding genome evolution and self-incompatibility.</title>
        <authorList>
            <person name="Gong W."/>
            <person name="Xiao S."/>
            <person name="Wang L."/>
            <person name="Liao Z."/>
            <person name="Chang Y."/>
            <person name="Mo W."/>
            <person name="Hu G."/>
            <person name="Li W."/>
            <person name="Zhao G."/>
            <person name="Zhu H."/>
            <person name="Hu X."/>
            <person name="Ji K."/>
            <person name="Xiang X."/>
            <person name="Song Q."/>
            <person name="Yuan D."/>
            <person name="Jin S."/>
            <person name="Zhang L."/>
        </authorList>
    </citation>
    <scope>NUCLEOTIDE SEQUENCE [LARGE SCALE GENOMIC DNA]</scope>
    <source>
        <strain evidence="1">SQ_2022a</strain>
    </source>
</reference>
<dbReference type="Proteomes" id="UP001060215">
    <property type="component" value="Chromosome 5"/>
</dbReference>
<sequence length="276" mass="31898">MVFLEHYWDWDDDELVSLISKEKETHLDQSVLNSDESLMVAMRESIKFISRLLFQREKPWMSQLVVVACLSLVAKVEVTQVPLLLPPSIMELLLLYTLQWKMNPMTPLSFVDQIVRRFGFKTDLHLEFLFGCYLPSILAVTTMLHVIMEFESSNVLDCQNELMDVIKMSKFKSLRFEILKVTVTLMVNHHHHLHHALLPLTQDHIHYHNLLASVTQLDLVCTLTPSLTSRNLFFDDDMKLTPLFHLVTSKSLSASSTLTAFSYISMTCLRLVRAAM</sequence>
<keyword evidence="2" id="KW-1185">Reference proteome</keyword>
<protein>
    <submittedName>
        <fullName evidence="1">Cyclin-D3-1</fullName>
    </submittedName>
</protein>
<proteinExistence type="predicted"/>
<dbReference type="EMBL" id="CM045762">
    <property type="protein sequence ID" value="KAI8009881.1"/>
    <property type="molecule type" value="Genomic_DNA"/>
</dbReference>
<organism evidence="1 2">
    <name type="scientific">Camellia lanceoleosa</name>
    <dbReference type="NCBI Taxonomy" id="1840588"/>
    <lineage>
        <taxon>Eukaryota</taxon>
        <taxon>Viridiplantae</taxon>
        <taxon>Streptophyta</taxon>
        <taxon>Embryophyta</taxon>
        <taxon>Tracheophyta</taxon>
        <taxon>Spermatophyta</taxon>
        <taxon>Magnoliopsida</taxon>
        <taxon>eudicotyledons</taxon>
        <taxon>Gunneridae</taxon>
        <taxon>Pentapetalae</taxon>
        <taxon>asterids</taxon>
        <taxon>Ericales</taxon>
        <taxon>Theaceae</taxon>
        <taxon>Camellia</taxon>
    </lineage>
</organism>
<evidence type="ECO:0000313" key="2">
    <source>
        <dbReference type="Proteomes" id="UP001060215"/>
    </source>
</evidence>
<accession>A0ACC0HDC3</accession>